<evidence type="ECO:0000313" key="4">
    <source>
        <dbReference type="Proteomes" id="UP000034488"/>
    </source>
</evidence>
<dbReference type="EMBL" id="LBPI01000022">
    <property type="protein sequence ID" value="KKP54293.1"/>
    <property type="molecule type" value="Genomic_DNA"/>
</dbReference>
<sequence length="72" mass="8292">MEDTLQNKTQTQDISTPVPEDIKEKDTIVEDLDSKWLRWKCLNCGYVYEGVKELKKCPKCGNENPDLFADIA</sequence>
<organism evidence="3 4">
    <name type="scientific">candidate division WS6 bacterium GW2011_GWB1_33_6</name>
    <dbReference type="NCBI Taxonomy" id="1619088"/>
    <lineage>
        <taxon>Bacteria</taxon>
        <taxon>Candidatus Dojkabacteria</taxon>
    </lineage>
</organism>
<gene>
    <name evidence="3" type="ORF">UR47_C0022G0005</name>
</gene>
<proteinExistence type="predicted"/>
<dbReference type="Pfam" id="PF21349">
    <property type="entry name" value="RUBY_RBDX"/>
    <property type="match status" value="1"/>
</dbReference>
<dbReference type="Gene3D" id="2.20.28.10">
    <property type="match status" value="1"/>
</dbReference>
<dbReference type="AlphaFoldDB" id="A0A0G0ACL2"/>
<comment type="caution">
    <text evidence="3">The sequence shown here is derived from an EMBL/GenBank/DDBJ whole genome shotgun (WGS) entry which is preliminary data.</text>
</comment>
<dbReference type="SUPFAM" id="SSF57802">
    <property type="entry name" value="Rubredoxin-like"/>
    <property type="match status" value="1"/>
</dbReference>
<feature type="compositionally biased region" description="Polar residues" evidence="1">
    <location>
        <begin position="1"/>
        <end position="15"/>
    </location>
</feature>
<dbReference type="InterPro" id="IPR024934">
    <property type="entry name" value="Rubredoxin-like_dom"/>
</dbReference>
<dbReference type="InterPro" id="IPR048574">
    <property type="entry name" value="RUBY_RBDX"/>
</dbReference>
<accession>A0A0G0ACL2</accession>
<feature type="region of interest" description="Disordered" evidence="1">
    <location>
        <begin position="1"/>
        <end position="21"/>
    </location>
</feature>
<feature type="domain" description="Rubredoxin-like" evidence="2">
    <location>
        <begin position="36"/>
        <end position="71"/>
    </location>
</feature>
<dbReference type="Proteomes" id="UP000034488">
    <property type="component" value="Unassembled WGS sequence"/>
</dbReference>
<name>A0A0G0ACL2_9BACT</name>
<evidence type="ECO:0000313" key="3">
    <source>
        <dbReference type="EMBL" id="KKP54293.1"/>
    </source>
</evidence>
<reference evidence="3 4" key="1">
    <citation type="journal article" date="2015" name="Nature">
        <title>rRNA introns, odd ribosomes, and small enigmatic genomes across a large radiation of phyla.</title>
        <authorList>
            <person name="Brown C.T."/>
            <person name="Hug L.A."/>
            <person name="Thomas B.C."/>
            <person name="Sharon I."/>
            <person name="Castelle C.J."/>
            <person name="Singh A."/>
            <person name="Wilkins M.J."/>
            <person name="Williams K.H."/>
            <person name="Banfield J.F."/>
        </authorList>
    </citation>
    <scope>NUCLEOTIDE SEQUENCE [LARGE SCALE GENOMIC DNA]</scope>
</reference>
<evidence type="ECO:0000259" key="2">
    <source>
        <dbReference type="PROSITE" id="PS50903"/>
    </source>
</evidence>
<protein>
    <recommendedName>
        <fullName evidence="2">Rubredoxin-like domain-containing protein</fullName>
    </recommendedName>
</protein>
<dbReference type="PROSITE" id="PS50903">
    <property type="entry name" value="RUBREDOXIN_LIKE"/>
    <property type="match status" value="1"/>
</dbReference>
<dbReference type="GO" id="GO:0005506">
    <property type="term" value="F:iron ion binding"/>
    <property type="evidence" value="ECO:0007669"/>
    <property type="project" value="InterPro"/>
</dbReference>
<evidence type="ECO:0000256" key="1">
    <source>
        <dbReference type="SAM" id="MobiDB-lite"/>
    </source>
</evidence>